<accession>A0A6A5SMI0</accession>
<name>A0A6A5SMI0_9PLEO</name>
<gene>
    <name evidence="1" type="ORF">EJ02DRAFT_206511</name>
</gene>
<keyword evidence="2" id="KW-1185">Reference proteome</keyword>
<protein>
    <submittedName>
        <fullName evidence="1">Uncharacterized protein</fullName>
    </submittedName>
</protein>
<organism evidence="1 2">
    <name type="scientific">Clathrospora elynae</name>
    <dbReference type="NCBI Taxonomy" id="706981"/>
    <lineage>
        <taxon>Eukaryota</taxon>
        <taxon>Fungi</taxon>
        <taxon>Dikarya</taxon>
        <taxon>Ascomycota</taxon>
        <taxon>Pezizomycotina</taxon>
        <taxon>Dothideomycetes</taxon>
        <taxon>Pleosporomycetidae</taxon>
        <taxon>Pleosporales</taxon>
        <taxon>Diademaceae</taxon>
        <taxon>Clathrospora</taxon>
    </lineage>
</organism>
<proteinExistence type="predicted"/>
<evidence type="ECO:0000313" key="1">
    <source>
        <dbReference type="EMBL" id="KAF1941343.1"/>
    </source>
</evidence>
<reference evidence="1" key="1">
    <citation type="journal article" date="2020" name="Stud. Mycol.">
        <title>101 Dothideomycetes genomes: a test case for predicting lifestyles and emergence of pathogens.</title>
        <authorList>
            <person name="Haridas S."/>
            <person name="Albert R."/>
            <person name="Binder M."/>
            <person name="Bloem J."/>
            <person name="Labutti K."/>
            <person name="Salamov A."/>
            <person name="Andreopoulos B."/>
            <person name="Baker S."/>
            <person name="Barry K."/>
            <person name="Bills G."/>
            <person name="Bluhm B."/>
            <person name="Cannon C."/>
            <person name="Castanera R."/>
            <person name="Culley D."/>
            <person name="Daum C."/>
            <person name="Ezra D."/>
            <person name="Gonzalez J."/>
            <person name="Henrissat B."/>
            <person name="Kuo A."/>
            <person name="Liang C."/>
            <person name="Lipzen A."/>
            <person name="Lutzoni F."/>
            <person name="Magnuson J."/>
            <person name="Mondo S."/>
            <person name="Nolan M."/>
            <person name="Ohm R."/>
            <person name="Pangilinan J."/>
            <person name="Park H.-J."/>
            <person name="Ramirez L."/>
            <person name="Alfaro M."/>
            <person name="Sun H."/>
            <person name="Tritt A."/>
            <person name="Yoshinaga Y."/>
            <person name="Zwiers L.-H."/>
            <person name="Turgeon B."/>
            <person name="Goodwin S."/>
            <person name="Spatafora J."/>
            <person name="Crous P."/>
            <person name="Grigoriev I."/>
        </authorList>
    </citation>
    <scope>NUCLEOTIDE SEQUENCE</scope>
    <source>
        <strain evidence="1">CBS 161.51</strain>
    </source>
</reference>
<dbReference type="AlphaFoldDB" id="A0A6A5SMI0"/>
<evidence type="ECO:0000313" key="2">
    <source>
        <dbReference type="Proteomes" id="UP000800038"/>
    </source>
</evidence>
<dbReference type="EMBL" id="ML976049">
    <property type="protein sequence ID" value="KAF1941343.1"/>
    <property type="molecule type" value="Genomic_DNA"/>
</dbReference>
<dbReference type="Proteomes" id="UP000800038">
    <property type="component" value="Unassembled WGS sequence"/>
</dbReference>
<sequence>MYNLHRKLRSMKKPSMIRAIVRSCCYLMVASHWSCALARAPSPPPCPTPGLHTTHANILSRHKINYFPPISSVYDSHALIVDSLFRRRSESKMERASRSVC</sequence>